<dbReference type="AlphaFoldDB" id="F0SNK3"/>
<sequence>MRLTAKTPAGLMRLLTLRTANNMSQQSEKSFTQRCQDYMTKRGRLELLTGLVGINSLQRTSQETLKNQQAENAFVRRNTWGENATSEPVEEDMQTVLGDLNTTTNVTNSESPLAKIAIAAGLLATGTGVPIAAYFVADAINNRPIAEQPAPVEHTDTDTTIEMSLPDPAGF</sequence>
<evidence type="ECO:0000313" key="3">
    <source>
        <dbReference type="Proteomes" id="UP000006860"/>
    </source>
</evidence>
<gene>
    <name evidence="2" type="ordered locus">Plabr_0208</name>
</gene>
<dbReference type="HOGENOM" id="CLU_1561730_0_0_0"/>
<reference evidence="3" key="1">
    <citation type="submission" date="2011-02" db="EMBL/GenBank/DDBJ databases">
        <title>The complete genome of Planctomyces brasiliensis DSM 5305.</title>
        <authorList>
            <person name="Lucas S."/>
            <person name="Copeland A."/>
            <person name="Lapidus A."/>
            <person name="Bruce D."/>
            <person name="Goodwin L."/>
            <person name="Pitluck S."/>
            <person name="Kyrpides N."/>
            <person name="Mavromatis K."/>
            <person name="Pagani I."/>
            <person name="Ivanova N."/>
            <person name="Ovchinnikova G."/>
            <person name="Lu M."/>
            <person name="Detter J.C."/>
            <person name="Han C."/>
            <person name="Land M."/>
            <person name="Hauser L."/>
            <person name="Markowitz V."/>
            <person name="Cheng J.-F."/>
            <person name="Hugenholtz P."/>
            <person name="Woyke T."/>
            <person name="Wu D."/>
            <person name="Tindall B."/>
            <person name="Pomrenke H.G."/>
            <person name="Brambilla E."/>
            <person name="Klenk H.-P."/>
            <person name="Eisen J.A."/>
        </authorList>
    </citation>
    <scope>NUCLEOTIDE SEQUENCE [LARGE SCALE GENOMIC DNA]</scope>
    <source>
        <strain evidence="3">ATCC 49424 / DSM 5305 / JCM 21570 / NBRC 103401 / IFAM 1448</strain>
    </source>
</reference>
<dbReference type="KEGG" id="pbs:Plabr_0208"/>
<evidence type="ECO:0000256" key="1">
    <source>
        <dbReference type="SAM" id="MobiDB-lite"/>
    </source>
</evidence>
<dbReference type="RefSeq" id="WP_013626581.1">
    <property type="nucleotide sequence ID" value="NC_015174.1"/>
</dbReference>
<accession>F0SNK3</accession>
<dbReference type="Proteomes" id="UP000006860">
    <property type="component" value="Chromosome"/>
</dbReference>
<keyword evidence="3" id="KW-1185">Reference proteome</keyword>
<protein>
    <submittedName>
        <fullName evidence="2">Uncharacterized protein</fullName>
    </submittedName>
</protein>
<feature type="region of interest" description="Disordered" evidence="1">
    <location>
        <begin position="148"/>
        <end position="171"/>
    </location>
</feature>
<proteinExistence type="predicted"/>
<dbReference type="EMBL" id="CP002546">
    <property type="protein sequence ID" value="ADY57837.1"/>
    <property type="molecule type" value="Genomic_DNA"/>
</dbReference>
<dbReference type="STRING" id="756272.Plabr_0208"/>
<organism evidence="2 3">
    <name type="scientific">Rubinisphaera brasiliensis (strain ATCC 49424 / DSM 5305 / JCM 21570 / IAM 15109 / NBRC 103401 / IFAM 1448)</name>
    <name type="common">Planctomyces brasiliensis</name>
    <dbReference type="NCBI Taxonomy" id="756272"/>
    <lineage>
        <taxon>Bacteria</taxon>
        <taxon>Pseudomonadati</taxon>
        <taxon>Planctomycetota</taxon>
        <taxon>Planctomycetia</taxon>
        <taxon>Planctomycetales</taxon>
        <taxon>Planctomycetaceae</taxon>
        <taxon>Rubinisphaera</taxon>
    </lineage>
</organism>
<evidence type="ECO:0000313" key="2">
    <source>
        <dbReference type="EMBL" id="ADY57837.1"/>
    </source>
</evidence>
<name>F0SNK3_RUBBR</name>